<dbReference type="Proteomes" id="UP001153636">
    <property type="component" value="Chromosome 12"/>
</dbReference>
<dbReference type="Pfam" id="PF00956">
    <property type="entry name" value="NAP"/>
    <property type="match status" value="1"/>
</dbReference>
<keyword evidence="3" id="KW-0539">Nucleus</keyword>
<proteinExistence type="inferred from homology"/>
<dbReference type="GO" id="GO:0005634">
    <property type="term" value="C:nucleus"/>
    <property type="evidence" value="ECO:0007669"/>
    <property type="project" value="UniProtKB-SubCell"/>
</dbReference>
<evidence type="ECO:0000256" key="2">
    <source>
        <dbReference type="ARBA" id="ARBA00009947"/>
    </source>
</evidence>
<evidence type="ECO:0000256" key="3">
    <source>
        <dbReference type="ARBA" id="ARBA00023242"/>
    </source>
</evidence>
<sequence>MATDQEQAGDCPDDVESLEEEEIGQEISKHIENFPNVYAALQQQRNAEMLALLPPAVKRRIKALKKIQLETTHIEAKFFKEVHDLECKYHKLYVPFYEKRNTIVNGQYEPNDDESQWPSDDEVDLPEAVKEKIKIEDTKETEIKDEKGIPEFWLTIFRNVCLLSEMVQPHDVPILKHLTDIKTICKEEPMNFILEFHFSPNEYFTNTILTKEYEMKCAPEEDDPFSFEGPEIFKCTGCVINWNKGKNVTVKTVKKKQKHKSRGVIRTVTKTIQNDSFFNFFSPPTIPEDTKEEDLDEDLRNLLTTDFEIGHYIRERIVPRAVLFFTGEGCEDEDDFEEEEEEEDDEEDDGESDDNKETGGKGNKDQQNCKQQ</sequence>
<keyword evidence="7" id="KW-1185">Reference proteome</keyword>
<feature type="compositionally biased region" description="Basic and acidic residues" evidence="5">
    <location>
        <begin position="353"/>
        <end position="364"/>
    </location>
</feature>
<accession>A0A9P0G8K8</accession>
<dbReference type="Gene3D" id="1.20.5.1500">
    <property type="match status" value="1"/>
</dbReference>
<dbReference type="EMBL" id="OV651824">
    <property type="protein sequence ID" value="CAH1101916.1"/>
    <property type="molecule type" value="Genomic_DNA"/>
</dbReference>
<name>A0A9P0G8K8_9CUCU</name>
<dbReference type="PANTHER" id="PTHR11875">
    <property type="entry name" value="TESTIS-SPECIFIC Y-ENCODED PROTEIN"/>
    <property type="match status" value="1"/>
</dbReference>
<evidence type="ECO:0000313" key="7">
    <source>
        <dbReference type="Proteomes" id="UP001153636"/>
    </source>
</evidence>
<reference evidence="6" key="1">
    <citation type="submission" date="2022-01" db="EMBL/GenBank/DDBJ databases">
        <authorList>
            <person name="King R."/>
        </authorList>
    </citation>
    <scope>NUCLEOTIDE SEQUENCE</scope>
</reference>
<evidence type="ECO:0000256" key="4">
    <source>
        <dbReference type="RuleBase" id="RU003876"/>
    </source>
</evidence>
<dbReference type="InterPro" id="IPR002164">
    <property type="entry name" value="NAP_family"/>
</dbReference>
<dbReference type="AlphaFoldDB" id="A0A9P0G8K8"/>
<feature type="region of interest" description="Disordered" evidence="5">
    <location>
        <begin position="329"/>
        <end position="372"/>
    </location>
</feature>
<evidence type="ECO:0008006" key="8">
    <source>
        <dbReference type="Google" id="ProtNLM"/>
    </source>
</evidence>
<evidence type="ECO:0000256" key="5">
    <source>
        <dbReference type="SAM" id="MobiDB-lite"/>
    </source>
</evidence>
<feature type="compositionally biased region" description="Acidic residues" evidence="5">
    <location>
        <begin position="329"/>
        <end position="352"/>
    </location>
</feature>
<evidence type="ECO:0000256" key="1">
    <source>
        <dbReference type="ARBA" id="ARBA00004123"/>
    </source>
</evidence>
<dbReference type="FunFam" id="3.30.1120.90:FF:000001">
    <property type="entry name" value="Nucleosome assembly protein 1-like 1"/>
    <property type="match status" value="1"/>
</dbReference>
<gene>
    <name evidence="6" type="ORF">PSYICH_LOCUS3152</name>
</gene>
<evidence type="ECO:0000313" key="6">
    <source>
        <dbReference type="EMBL" id="CAH1101916.1"/>
    </source>
</evidence>
<comment type="similarity">
    <text evidence="2 4">Belongs to the nucleosome assembly protein (NAP) family.</text>
</comment>
<dbReference type="GO" id="GO:0006334">
    <property type="term" value="P:nucleosome assembly"/>
    <property type="evidence" value="ECO:0007669"/>
    <property type="project" value="InterPro"/>
</dbReference>
<dbReference type="Gene3D" id="3.30.1120.90">
    <property type="entry name" value="Nucleosome assembly protein"/>
    <property type="match status" value="1"/>
</dbReference>
<dbReference type="SUPFAM" id="SSF143113">
    <property type="entry name" value="NAP-like"/>
    <property type="match status" value="1"/>
</dbReference>
<feature type="compositionally biased region" description="Acidic residues" evidence="5">
    <location>
        <begin position="11"/>
        <end position="22"/>
    </location>
</feature>
<dbReference type="InterPro" id="IPR037231">
    <property type="entry name" value="NAP-like_sf"/>
</dbReference>
<dbReference type="FunFam" id="1.20.5.1500:FF:000001">
    <property type="entry name" value="Nucleosome assembly protein 1-like 1"/>
    <property type="match status" value="1"/>
</dbReference>
<dbReference type="OrthoDB" id="27325at2759"/>
<organism evidence="6 7">
    <name type="scientific">Psylliodes chrysocephalus</name>
    <dbReference type="NCBI Taxonomy" id="3402493"/>
    <lineage>
        <taxon>Eukaryota</taxon>
        <taxon>Metazoa</taxon>
        <taxon>Ecdysozoa</taxon>
        <taxon>Arthropoda</taxon>
        <taxon>Hexapoda</taxon>
        <taxon>Insecta</taxon>
        <taxon>Pterygota</taxon>
        <taxon>Neoptera</taxon>
        <taxon>Endopterygota</taxon>
        <taxon>Coleoptera</taxon>
        <taxon>Polyphaga</taxon>
        <taxon>Cucujiformia</taxon>
        <taxon>Chrysomeloidea</taxon>
        <taxon>Chrysomelidae</taxon>
        <taxon>Galerucinae</taxon>
        <taxon>Alticini</taxon>
        <taxon>Psylliodes</taxon>
    </lineage>
</organism>
<protein>
    <recommendedName>
        <fullName evidence="8">Nucleosome assembly protein 1-like 1</fullName>
    </recommendedName>
</protein>
<feature type="region of interest" description="Disordered" evidence="5">
    <location>
        <begin position="1"/>
        <end position="22"/>
    </location>
</feature>
<comment type="subcellular location">
    <subcellularLocation>
        <location evidence="1">Nucleus</location>
    </subcellularLocation>
</comment>